<dbReference type="AlphaFoldDB" id="A0A5B7GQ65"/>
<feature type="region of interest" description="Disordered" evidence="1">
    <location>
        <begin position="1"/>
        <end position="28"/>
    </location>
</feature>
<keyword evidence="3" id="KW-1185">Reference proteome</keyword>
<proteinExistence type="predicted"/>
<evidence type="ECO:0000313" key="3">
    <source>
        <dbReference type="Proteomes" id="UP000324222"/>
    </source>
</evidence>
<name>A0A5B7GQ65_PORTR</name>
<comment type="caution">
    <text evidence="2">The sequence shown here is derived from an EMBL/GenBank/DDBJ whole genome shotgun (WGS) entry which is preliminary data.</text>
</comment>
<feature type="compositionally biased region" description="Polar residues" evidence="1">
    <location>
        <begin position="1"/>
        <end position="25"/>
    </location>
</feature>
<evidence type="ECO:0000256" key="1">
    <source>
        <dbReference type="SAM" id="MobiDB-lite"/>
    </source>
</evidence>
<sequence>MALTWLSNLSLRSTSPPSIFKSSWSGRAAPPKGNLPAFAAFVAGDRETIIACVFCKANVTCQRAPHSSTTRSC</sequence>
<evidence type="ECO:0000313" key="2">
    <source>
        <dbReference type="EMBL" id="MPC59723.1"/>
    </source>
</evidence>
<organism evidence="2 3">
    <name type="scientific">Portunus trituberculatus</name>
    <name type="common">Swimming crab</name>
    <name type="synonym">Neptunus trituberculatus</name>
    <dbReference type="NCBI Taxonomy" id="210409"/>
    <lineage>
        <taxon>Eukaryota</taxon>
        <taxon>Metazoa</taxon>
        <taxon>Ecdysozoa</taxon>
        <taxon>Arthropoda</taxon>
        <taxon>Crustacea</taxon>
        <taxon>Multicrustacea</taxon>
        <taxon>Malacostraca</taxon>
        <taxon>Eumalacostraca</taxon>
        <taxon>Eucarida</taxon>
        <taxon>Decapoda</taxon>
        <taxon>Pleocyemata</taxon>
        <taxon>Brachyura</taxon>
        <taxon>Eubrachyura</taxon>
        <taxon>Portunoidea</taxon>
        <taxon>Portunidae</taxon>
        <taxon>Portuninae</taxon>
        <taxon>Portunus</taxon>
    </lineage>
</organism>
<protein>
    <submittedName>
        <fullName evidence="2">Uncharacterized protein</fullName>
    </submittedName>
</protein>
<dbReference type="EMBL" id="VSRR010016818">
    <property type="protein sequence ID" value="MPC59723.1"/>
    <property type="molecule type" value="Genomic_DNA"/>
</dbReference>
<reference evidence="2 3" key="1">
    <citation type="submission" date="2019-05" db="EMBL/GenBank/DDBJ databases">
        <title>Another draft genome of Portunus trituberculatus and its Hox gene families provides insights of decapod evolution.</title>
        <authorList>
            <person name="Jeong J.-H."/>
            <person name="Song I."/>
            <person name="Kim S."/>
            <person name="Choi T."/>
            <person name="Kim D."/>
            <person name="Ryu S."/>
            <person name="Kim W."/>
        </authorList>
    </citation>
    <scope>NUCLEOTIDE SEQUENCE [LARGE SCALE GENOMIC DNA]</scope>
    <source>
        <tissue evidence="2">Muscle</tissue>
    </source>
</reference>
<dbReference type="Proteomes" id="UP000324222">
    <property type="component" value="Unassembled WGS sequence"/>
</dbReference>
<accession>A0A5B7GQ65</accession>
<gene>
    <name evidence="2" type="ORF">E2C01_053751</name>
</gene>